<organism evidence="13">
    <name type="scientific">marine sediment metagenome</name>
    <dbReference type="NCBI Taxonomy" id="412755"/>
    <lineage>
        <taxon>unclassified sequences</taxon>
        <taxon>metagenomes</taxon>
        <taxon>ecological metagenomes</taxon>
    </lineage>
</organism>
<keyword evidence="7" id="KW-0067">ATP-binding</keyword>
<dbReference type="GO" id="GO:2001295">
    <property type="term" value="P:malonyl-CoA biosynthetic process"/>
    <property type="evidence" value="ECO:0007669"/>
    <property type="project" value="UniProtKB-UniPathway"/>
</dbReference>
<dbReference type="NCBIfam" id="TIGR00513">
    <property type="entry name" value="accA"/>
    <property type="match status" value="1"/>
</dbReference>
<dbReference type="PROSITE" id="PS50989">
    <property type="entry name" value="COA_CT_CTER"/>
    <property type="match status" value="1"/>
</dbReference>
<evidence type="ECO:0000256" key="9">
    <source>
        <dbReference type="ARBA" id="ARBA00023160"/>
    </source>
</evidence>
<evidence type="ECO:0000256" key="5">
    <source>
        <dbReference type="ARBA" id="ARBA00022741"/>
    </source>
</evidence>
<keyword evidence="4" id="KW-0808">Transferase</keyword>
<keyword evidence="8" id="KW-0443">Lipid metabolism</keyword>
<evidence type="ECO:0000256" key="1">
    <source>
        <dbReference type="ARBA" id="ARBA00004956"/>
    </source>
</evidence>
<dbReference type="NCBIfam" id="NF041504">
    <property type="entry name" value="AccA_sub"/>
    <property type="match status" value="1"/>
</dbReference>
<dbReference type="GO" id="GO:0009317">
    <property type="term" value="C:acetyl-CoA carboxylase complex"/>
    <property type="evidence" value="ECO:0007669"/>
    <property type="project" value="InterPro"/>
</dbReference>
<comment type="catalytic activity">
    <reaction evidence="10">
        <text>N(6)-carboxybiotinyl-L-lysyl-[protein] + acetyl-CoA = N(6)-biotinyl-L-lysyl-[protein] + malonyl-CoA</text>
        <dbReference type="Rhea" id="RHEA:54728"/>
        <dbReference type="Rhea" id="RHEA-COMP:10505"/>
        <dbReference type="Rhea" id="RHEA-COMP:10506"/>
        <dbReference type="ChEBI" id="CHEBI:57288"/>
        <dbReference type="ChEBI" id="CHEBI:57384"/>
        <dbReference type="ChEBI" id="CHEBI:83144"/>
        <dbReference type="ChEBI" id="CHEBI:83145"/>
        <dbReference type="EC" id="2.1.3.15"/>
    </reaction>
</comment>
<keyword evidence="3" id="KW-0444">Lipid biosynthesis</keyword>
<accession>A0A0F9Q1H2</accession>
<evidence type="ECO:0000313" key="13">
    <source>
        <dbReference type="EMBL" id="KKN37760.1"/>
    </source>
</evidence>
<reference evidence="13" key="1">
    <citation type="journal article" date="2015" name="Nature">
        <title>Complex archaea that bridge the gap between prokaryotes and eukaryotes.</title>
        <authorList>
            <person name="Spang A."/>
            <person name="Saw J.H."/>
            <person name="Jorgensen S.L."/>
            <person name="Zaremba-Niedzwiedzka K."/>
            <person name="Martijn J."/>
            <person name="Lind A.E."/>
            <person name="van Eijk R."/>
            <person name="Schleper C."/>
            <person name="Guy L."/>
            <person name="Ettema T.J."/>
        </authorList>
    </citation>
    <scope>NUCLEOTIDE SEQUENCE</scope>
</reference>
<comment type="pathway">
    <text evidence="1">Lipid metabolism; malonyl-CoA biosynthesis; malonyl-CoA from acetyl-CoA: step 1/1.</text>
</comment>
<keyword evidence="6" id="KW-0276">Fatty acid metabolism</keyword>
<evidence type="ECO:0000256" key="4">
    <source>
        <dbReference type="ARBA" id="ARBA00022679"/>
    </source>
</evidence>
<dbReference type="InterPro" id="IPR029045">
    <property type="entry name" value="ClpP/crotonase-like_dom_sf"/>
</dbReference>
<dbReference type="GO" id="GO:0006633">
    <property type="term" value="P:fatty acid biosynthetic process"/>
    <property type="evidence" value="ECO:0007669"/>
    <property type="project" value="UniProtKB-KW"/>
</dbReference>
<dbReference type="EC" id="2.1.3.15" evidence="2"/>
<evidence type="ECO:0000259" key="12">
    <source>
        <dbReference type="PROSITE" id="PS50989"/>
    </source>
</evidence>
<evidence type="ECO:0000256" key="3">
    <source>
        <dbReference type="ARBA" id="ARBA00022516"/>
    </source>
</evidence>
<dbReference type="PRINTS" id="PR01069">
    <property type="entry name" value="ACCCTRFRASEA"/>
</dbReference>
<dbReference type="AlphaFoldDB" id="A0A0F9Q1H2"/>
<gene>
    <name evidence="13" type="ORF">LCGC14_0760130</name>
</gene>
<proteinExistence type="inferred from homology"/>
<dbReference type="HAMAP" id="MF_00823">
    <property type="entry name" value="AcetylCoA_CT_alpha"/>
    <property type="match status" value="1"/>
</dbReference>
<name>A0A0F9Q1H2_9ZZZZ</name>
<sequence>MASYTMDFEKPLIELEKKLRELKGLHGAKQADVVAEINYLEKQLYKLRKLVYTDLTPWQKVQMARHPLRPRTYDYVNNMFNDFTELHGDRVFKDDPAVVGGLAHLDKHRVIVVGHQKGKNAKTNVHRNFGMPHPEGYRKALRFFRMAEKFKLPVISFIDTPGAYPGVGAEERGQAQAIADNIMALSQLETPVIAVNIGEGGSGGALALSTGDMLIMLENSYYSVATPEACASILWHDETKAVQAAEALKLTPEDLKGFGIADEIISEPLGGAHQDPDALYFRLRRSLKKHLDSMTKQDPKRLTQKRSKRLRNIGQFNDKQPVKK</sequence>
<dbReference type="UniPathway" id="UPA00655">
    <property type="reaction ID" value="UER00711"/>
</dbReference>
<dbReference type="GO" id="GO:0003989">
    <property type="term" value="F:acetyl-CoA carboxylase activity"/>
    <property type="evidence" value="ECO:0007669"/>
    <property type="project" value="InterPro"/>
</dbReference>
<dbReference type="Pfam" id="PF03255">
    <property type="entry name" value="ACCA"/>
    <property type="match status" value="1"/>
</dbReference>
<comment type="caution">
    <text evidence="13">The sequence shown here is derived from an EMBL/GenBank/DDBJ whole genome shotgun (WGS) entry which is preliminary data.</text>
</comment>
<evidence type="ECO:0000256" key="2">
    <source>
        <dbReference type="ARBA" id="ARBA00011883"/>
    </source>
</evidence>
<feature type="domain" description="CoA carboxyltransferase C-terminal" evidence="12">
    <location>
        <begin position="39"/>
        <end position="293"/>
    </location>
</feature>
<protein>
    <recommendedName>
        <fullName evidence="2">acetyl-CoA carboxytransferase</fullName>
        <ecNumber evidence="2">2.1.3.15</ecNumber>
    </recommendedName>
</protein>
<evidence type="ECO:0000256" key="8">
    <source>
        <dbReference type="ARBA" id="ARBA00023098"/>
    </source>
</evidence>
<dbReference type="SUPFAM" id="SSF52096">
    <property type="entry name" value="ClpP/crotonase"/>
    <property type="match status" value="1"/>
</dbReference>
<dbReference type="PANTHER" id="PTHR42853">
    <property type="entry name" value="ACETYL-COENZYME A CARBOXYLASE CARBOXYL TRANSFERASE SUBUNIT ALPHA"/>
    <property type="match status" value="1"/>
</dbReference>
<feature type="compositionally biased region" description="Basic and acidic residues" evidence="11">
    <location>
        <begin position="292"/>
        <end position="301"/>
    </location>
</feature>
<dbReference type="InterPro" id="IPR001095">
    <property type="entry name" value="Acetyl_CoA_COase_a_su"/>
</dbReference>
<evidence type="ECO:0000256" key="6">
    <source>
        <dbReference type="ARBA" id="ARBA00022832"/>
    </source>
</evidence>
<keyword evidence="9" id="KW-0275">Fatty acid biosynthesis</keyword>
<evidence type="ECO:0000256" key="7">
    <source>
        <dbReference type="ARBA" id="ARBA00022840"/>
    </source>
</evidence>
<dbReference type="InterPro" id="IPR011763">
    <property type="entry name" value="COA_CT_C"/>
</dbReference>
<evidence type="ECO:0000256" key="10">
    <source>
        <dbReference type="ARBA" id="ARBA00049152"/>
    </source>
</evidence>
<dbReference type="PANTHER" id="PTHR42853:SF3">
    <property type="entry name" value="ACETYL-COENZYME A CARBOXYLASE CARBOXYL TRANSFERASE SUBUNIT ALPHA, CHLOROPLASTIC"/>
    <property type="match status" value="1"/>
</dbReference>
<dbReference type="GO" id="GO:0016743">
    <property type="term" value="F:carboxyl- or carbamoyltransferase activity"/>
    <property type="evidence" value="ECO:0007669"/>
    <property type="project" value="InterPro"/>
</dbReference>
<keyword evidence="5" id="KW-0547">Nucleotide-binding</keyword>
<dbReference type="EMBL" id="LAZR01001872">
    <property type="protein sequence ID" value="KKN37760.1"/>
    <property type="molecule type" value="Genomic_DNA"/>
</dbReference>
<dbReference type="Gene3D" id="3.90.226.10">
    <property type="entry name" value="2-enoyl-CoA Hydratase, Chain A, domain 1"/>
    <property type="match status" value="1"/>
</dbReference>
<dbReference type="NCBIfam" id="NF004344">
    <property type="entry name" value="PRK05724.1"/>
    <property type="match status" value="1"/>
</dbReference>
<feature type="region of interest" description="Disordered" evidence="11">
    <location>
        <begin position="292"/>
        <end position="324"/>
    </location>
</feature>
<dbReference type="GO" id="GO:0005524">
    <property type="term" value="F:ATP binding"/>
    <property type="evidence" value="ECO:0007669"/>
    <property type="project" value="UniProtKB-KW"/>
</dbReference>
<feature type="compositionally biased region" description="Basic residues" evidence="11">
    <location>
        <begin position="302"/>
        <end position="311"/>
    </location>
</feature>
<evidence type="ECO:0000256" key="11">
    <source>
        <dbReference type="SAM" id="MobiDB-lite"/>
    </source>
</evidence>